<dbReference type="InterPro" id="IPR050598">
    <property type="entry name" value="AminoAcid_Transporter"/>
</dbReference>
<keyword evidence="7" id="KW-1185">Reference proteome</keyword>
<sequence>MVGTGVFTSLGYQISEHSSLWSIVLLWVIGGFTAFTGGICYYQLIKQYPDSGGEVHFINELYGSKLSIVVALLSIVFGFAAPVALAALAVASYLQLYVPFAATQIAVVTIMAVSGVHLLSLQISSIAQRILFVLKIALIVVFICAAIPHMDVSTKTWQMSESHLQHMLSGEFFIALMFVHYSYSGWNTCIYVFREMRNRRTFYYSLFISVILATVVYVLLNVSFISVSGLANLRGVTEVGQRAANDLFGAQVGAIFSTLIGILLIANISAMIWSGSRVSLKTEEILWKRSNDKPIPAKHILLLMLVSILFVLVSNFESLLITTSFILSLSMILVIGSLVFHRNQSHLKLRITTRLCAVFFCIITLVSNFYYLYHAFF</sequence>
<dbReference type="PIRSF" id="PIRSF006060">
    <property type="entry name" value="AA_transporter"/>
    <property type="match status" value="1"/>
</dbReference>
<dbReference type="EMBL" id="QDKG01000001">
    <property type="protein sequence ID" value="PVH27073.1"/>
    <property type="molecule type" value="Genomic_DNA"/>
</dbReference>
<feature type="transmembrane region" description="Helical" evidence="5">
    <location>
        <begin position="247"/>
        <end position="274"/>
    </location>
</feature>
<feature type="transmembrane region" description="Helical" evidence="5">
    <location>
        <begin position="352"/>
        <end position="373"/>
    </location>
</feature>
<name>A0A2T8HNT6_9SPHI</name>
<feature type="transmembrane region" description="Helical" evidence="5">
    <location>
        <begin position="319"/>
        <end position="340"/>
    </location>
</feature>
<dbReference type="Gene3D" id="1.20.1740.10">
    <property type="entry name" value="Amino acid/polyamine transporter I"/>
    <property type="match status" value="1"/>
</dbReference>
<feature type="transmembrane region" description="Helical" evidence="5">
    <location>
        <begin position="66"/>
        <end position="90"/>
    </location>
</feature>
<reference evidence="6 7" key="1">
    <citation type="submission" date="2018-04" db="EMBL/GenBank/DDBJ databases">
        <title>Sphingobacterium cortibacter sp. nov.</title>
        <authorList>
            <person name="Li Y."/>
        </authorList>
    </citation>
    <scope>NUCLEOTIDE SEQUENCE [LARGE SCALE GENOMIC DNA]</scope>
    <source>
        <strain evidence="6 7">2c-3</strain>
    </source>
</reference>
<dbReference type="PANTHER" id="PTHR11785">
    <property type="entry name" value="AMINO ACID TRANSPORTER"/>
    <property type="match status" value="1"/>
</dbReference>
<comment type="caution">
    <text evidence="6">The sequence shown here is derived from an EMBL/GenBank/DDBJ whole genome shotgun (WGS) entry which is preliminary data.</text>
</comment>
<keyword evidence="4 5" id="KW-0472">Membrane</keyword>
<evidence type="ECO:0000256" key="1">
    <source>
        <dbReference type="ARBA" id="ARBA00004141"/>
    </source>
</evidence>
<evidence type="ECO:0000256" key="3">
    <source>
        <dbReference type="ARBA" id="ARBA00022989"/>
    </source>
</evidence>
<evidence type="ECO:0000256" key="5">
    <source>
        <dbReference type="SAM" id="Phobius"/>
    </source>
</evidence>
<evidence type="ECO:0000256" key="2">
    <source>
        <dbReference type="ARBA" id="ARBA00022692"/>
    </source>
</evidence>
<keyword evidence="2 5" id="KW-0812">Transmembrane</keyword>
<evidence type="ECO:0000313" key="7">
    <source>
        <dbReference type="Proteomes" id="UP000245627"/>
    </source>
</evidence>
<dbReference type="AlphaFoldDB" id="A0A2T8HNT6"/>
<dbReference type="GO" id="GO:0015179">
    <property type="term" value="F:L-amino acid transmembrane transporter activity"/>
    <property type="evidence" value="ECO:0007669"/>
    <property type="project" value="TreeGrafter"/>
</dbReference>
<comment type="subcellular location">
    <subcellularLocation>
        <location evidence="1">Membrane</location>
        <topology evidence="1">Multi-pass membrane protein</topology>
    </subcellularLocation>
</comment>
<dbReference type="GO" id="GO:0016020">
    <property type="term" value="C:membrane"/>
    <property type="evidence" value="ECO:0007669"/>
    <property type="project" value="UniProtKB-SubCell"/>
</dbReference>
<dbReference type="Proteomes" id="UP000245627">
    <property type="component" value="Unassembled WGS sequence"/>
</dbReference>
<protein>
    <recommendedName>
        <fullName evidence="8">Amino acid permease</fullName>
    </recommendedName>
</protein>
<evidence type="ECO:0008006" key="8">
    <source>
        <dbReference type="Google" id="ProtNLM"/>
    </source>
</evidence>
<feature type="transmembrane region" description="Helical" evidence="5">
    <location>
        <begin position="20"/>
        <end position="45"/>
    </location>
</feature>
<accession>A0A2T8HNT6</accession>
<evidence type="ECO:0000256" key="4">
    <source>
        <dbReference type="ARBA" id="ARBA00023136"/>
    </source>
</evidence>
<dbReference type="InterPro" id="IPR002293">
    <property type="entry name" value="AA/rel_permease1"/>
</dbReference>
<dbReference type="PANTHER" id="PTHR11785:SF512">
    <property type="entry name" value="SOBREMESA, ISOFORM B"/>
    <property type="match status" value="1"/>
</dbReference>
<dbReference type="Pfam" id="PF13520">
    <property type="entry name" value="AA_permease_2"/>
    <property type="match status" value="1"/>
</dbReference>
<feature type="transmembrane region" description="Helical" evidence="5">
    <location>
        <begin position="131"/>
        <end position="152"/>
    </location>
</feature>
<feature type="transmembrane region" description="Helical" evidence="5">
    <location>
        <begin position="295"/>
        <end position="313"/>
    </location>
</feature>
<organism evidence="6 7">
    <name type="scientific">Sphingobacterium corticibacter</name>
    <dbReference type="NCBI Taxonomy" id="2171749"/>
    <lineage>
        <taxon>Bacteria</taxon>
        <taxon>Pseudomonadati</taxon>
        <taxon>Bacteroidota</taxon>
        <taxon>Sphingobacteriia</taxon>
        <taxon>Sphingobacteriales</taxon>
        <taxon>Sphingobacteriaceae</taxon>
        <taxon>Sphingobacterium</taxon>
    </lineage>
</organism>
<feature type="transmembrane region" description="Helical" evidence="5">
    <location>
        <begin position="96"/>
        <end position="119"/>
    </location>
</feature>
<gene>
    <name evidence="6" type="ORF">DC487_05605</name>
</gene>
<proteinExistence type="predicted"/>
<evidence type="ECO:0000313" key="6">
    <source>
        <dbReference type="EMBL" id="PVH27073.1"/>
    </source>
</evidence>
<feature type="transmembrane region" description="Helical" evidence="5">
    <location>
        <begin position="202"/>
        <end position="227"/>
    </location>
</feature>
<keyword evidence="3 5" id="KW-1133">Transmembrane helix</keyword>
<feature type="transmembrane region" description="Helical" evidence="5">
    <location>
        <begin position="172"/>
        <end position="193"/>
    </location>
</feature>